<evidence type="ECO:0000256" key="1">
    <source>
        <dbReference type="SAM" id="SignalP"/>
    </source>
</evidence>
<evidence type="ECO:0000313" key="2">
    <source>
        <dbReference type="EMBL" id="KAG0277699.1"/>
    </source>
</evidence>
<protein>
    <submittedName>
        <fullName evidence="2">Uncharacterized protein</fullName>
    </submittedName>
</protein>
<dbReference type="Proteomes" id="UP001194580">
    <property type="component" value="Unassembled WGS sequence"/>
</dbReference>
<name>A0AAD4H9S5_9FUNG</name>
<reference evidence="2" key="1">
    <citation type="journal article" date="2020" name="Fungal Divers.">
        <title>Resolving the Mortierellaceae phylogeny through synthesis of multi-gene phylogenetics and phylogenomics.</title>
        <authorList>
            <person name="Vandepol N."/>
            <person name="Liber J."/>
            <person name="Desiro A."/>
            <person name="Na H."/>
            <person name="Kennedy M."/>
            <person name="Barry K."/>
            <person name="Grigoriev I.V."/>
            <person name="Miller A.N."/>
            <person name="O'Donnell K."/>
            <person name="Stajich J.E."/>
            <person name="Bonito G."/>
        </authorList>
    </citation>
    <scope>NUCLEOTIDE SEQUENCE</scope>
    <source>
        <strain evidence="2">NRRL 28262</strain>
    </source>
</reference>
<feature type="signal peptide" evidence="1">
    <location>
        <begin position="1"/>
        <end position="22"/>
    </location>
</feature>
<comment type="caution">
    <text evidence="2">The sequence shown here is derived from an EMBL/GenBank/DDBJ whole genome shotgun (WGS) entry which is preliminary data.</text>
</comment>
<keyword evidence="1" id="KW-0732">Signal</keyword>
<accession>A0AAD4H9S5</accession>
<dbReference type="AlphaFoldDB" id="A0AAD4H9S5"/>
<gene>
    <name evidence="2" type="ORF">BGZ95_005512</name>
</gene>
<evidence type="ECO:0000313" key="3">
    <source>
        <dbReference type="Proteomes" id="UP001194580"/>
    </source>
</evidence>
<keyword evidence="3" id="KW-1185">Reference proteome</keyword>
<proteinExistence type="predicted"/>
<feature type="chain" id="PRO_5042009565" evidence="1">
    <location>
        <begin position="23"/>
        <end position="121"/>
    </location>
</feature>
<organism evidence="2 3">
    <name type="scientific">Linnemannia exigua</name>
    <dbReference type="NCBI Taxonomy" id="604196"/>
    <lineage>
        <taxon>Eukaryota</taxon>
        <taxon>Fungi</taxon>
        <taxon>Fungi incertae sedis</taxon>
        <taxon>Mucoromycota</taxon>
        <taxon>Mortierellomycotina</taxon>
        <taxon>Mortierellomycetes</taxon>
        <taxon>Mortierellales</taxon>
        <taxon>Mortierellaceae</taxon>
        <taxon>Linnemannia</taxon>
    </lineage>
</organism>
<sequence>MKFTLATAITLLATVCISTVTGQSPTPFIKTLARPSNLKNVPNPFHSYSRCEMAVNNKRPSLATVQKIAGPQFNCYQFNDKNSTFCTVKPEVRGMTTSHFTIVTGQLCEKYKGYLQIFLGP</sequence>
<dbReference type="EMBL" id="JAAAIL010000255">
    <property type="protein sequence ID" value="KAG0277699.1"/>
    <property type="molecule type" value="Genomic_DNA"/>
</dbReference>